<proteinExistence type="predicted"/>
<dbReference type="PROSITE" id="PS51257">
    <property type="entry name" value="PROKAR_LIPOPROTEIN"/>
    <property type="match status" value="1"/>
</dbReference>
<name>A0A239CTL4_9BACT</name>
<dbReference type="Pfam" id="PF00657">
    <property type="entry name" value="Lipase_GDSL"/>
    <property type="match status" value="1"/>
</dbReference>
<accession>A0A239CTL4</accession>
<dbReference type="Proteomes" id="UP000198432">
    <property type="component" value="Unassembled WGS sequence"/>
</dbReference>
<dbReference type="InterPro" id="IPR036514">
    <property type="entry name" value="SGNH_hydro_sf"/>
</dbReference>
<dbReference type="GO" id="GO:0016788">
    <property type="term" value="F:hydrolase activity, acting on ester bonds"/>
    <property type="evidence" value="ECO:0007669"/>
    <property type="project" value="InterPro"/>
</dbReference>
<dbReference type="Gene3D" id="3.40.50.1110">
    <property type="entry name" value="SGNH hydrolase"/>
    <property type="match status" value="1"/>
</dbReference>
<dbReference type="RefSeq" id="WP_089318095.1">
    <property type="nucleotide sequence ID" value="NZ_FZOQ01000003.1"/>
</dbReference>
<keyword evidence="1" id="KW-0378">Hydrolase</keyword>
<dbReference type="OrthoDB" id="9764164at2"/>
<organism evidence="1 2">
    <name type="scientific">Pontibacter ummariensis</name>
    <dbReference type="NCBI Taxonomy" id="1610492"/>
    <lineage>
        <taxon>Bacteria</taxon>
        <taxon>Pseudomonadati</taxon>
        <taxon>Bacteroidota</taxon>
        <taxon>Cytophagia</taxon>
        <taxon>Cytophagales</taxon>
        <taxon>Hymenobacteraceae</taxon>
        <taxon>Pontibacter</taxon>
    </lineage>
</organism>
<evidence type="ECO:0000313" key="1">
    <source>
        <dbReference type="EMBL" id="SNS22864.1"/>
    </source>
</evidence>
<dbReference type="EMBL" id="FZOQ01000003">
    <property type="protein sequence ID" value="SNS22864.1"/>
    <property type="molecule type" value="Genomic_DNA"/>
</dbReference>
<gene>
    <name evidence="1" type="ORF">SAMN06296052_103215</name>
</gene>
<evidence type="ECO:0000313" key="2">
    <source>
        <dbReference type="Proteomes" id="UP000198432"/>
    </source>
</evidence>
<protein>
    <submittedName>
        <fullName evidence="1">GDSL-like Lipase/Acylhydrolase</fullName>
    </submittedName>
</protein>
<dbReference type="SUPFAM" id="SSF52266">
    <property type="entry name" value="SGNH hydrolase"/>
    <property type="match status" value="1"/>
</dbReference>
<sequence>MKKYIYKVSVLALFGSVLFTSCEPEVDYEVNPSAGEELDFSNYVAVGNSLTAGFQDGGLYLEGQLYSYPAILADQFEEVGGGEFVQPLFTAAQRNGSGYLRLAALPTPTSPVTERVTDNLAVRTDVPPLPGGPRLTKFTQPVNNLAVPGMSVLSSYSTQYGAINPYFERLLPDAEVGTKSYLQRVAEADPTFFTLWLGNNDILTYATNGAVADPANPLSDKTPVVSFKTIYSLLVNELTDGGEVEGVIANIPDVTAVPFFNTVTLAAIRQGAGAPDLKVYIKVGPAPSDVRELTADDLVLLSAKANIGRPDQVQTPNGPVVIPHGFNPANPLNDNEVLDKDEVVEVKNHTKLLNDAIAEIAAANNIPVFDVNAFFNSIKGGFKIDEVTYSPAFISGNLFSLDGIHLTPRGYAIIANEFIRVANEYYNASIPTVDVTQYRTVVFPNNN</sequence>
<keyword evidence="2" id="KW-1185">Reference proteome</keyword>
<dbReference type="AlphaFoldDB" id="A0A239CTL4"/>
<dbReference type="InterPro" id="IPR001087">
    <property type="entry name" value="GDSL"/>
</dbReference>
<reference evidence="2" key="1">
    <citation type="submission" date="2017-06" db="EMBL/GenBank/DDBJ databases">
        <authorList>
            <person name="Varghese N."/>
            <person name="Submissions S."/>
        </authorList>
    </citation>
    <scope>NUCLEOTIDE SEQUENCE [LARGE SCALE GENOMIC DNA]</scope>
    <source>
        <strain evidence="2">NKM1</strain>
    </source>
</reference>